<dbReference type="EMBL" id="UGHP01000001">
    <property type="protein sequence ID" value="STQ79833.1"/>
    <property type="molecule type" value="Genomic_DNA"/>
</dbReference>
<evidence type="ECO:0000256" key="2">
    <source>
        <dbReference type="ARBA" id="ARBA00022741"/>
    </source>
</evidence>
<accession>A0A377PKI2</accession>
<organism evidence="12 13">
    <name type="scientific">Hafnia alvei</name>
    <dbReference type="NCBI Taxonomy" id="569"/>
    <lineage>
        <taxon>Bacteria</taxon>
        <taxon>Pseudomonadati</taxon>
        <taxon>Pseudomonadota</taxon>
        <taxon>Gammaproteobacteria</taxon>
        <taxon>Enterobacterales</taxon>
        <taxon>Hafniaceae</taxon>
        <taxon>Hafnia</taxon>
    </lineage>
</organism>
<keyword evidence="5 10" id="KW-0067">ATP-binding</keyword>
<evidence type="ECO:0000259" key="11">
    <source>
        <dbReference type="PROSITE" id="PS51198"/>
    </source>
</evidence>
<dbReference type="EC" id="5.6.2.4" evidence="8"/>
<dbReference type="CDD" id="cd18807">
    <property type="entry name" value="SF1_C_UvrD"/>
    <property type="match status" value="1"/>
</dbReference>
<evidence type="ECO:0000256" key="9">
    <source>
        <dbReference type="ARBA" id="ARBA00048988"/>
    </source>
</evidence>
<evidence type="ECO:0000256" key="10">
    <source>
        <dbReference type="PROSITE-ProRule" id="PRU00560"/>
    </source>
</evidence>
<dbReference type="AlphaFoldDB" id="A0A377PKI2"/>
<dbReference type="PROSITE" id="PS51198">
    <property type="entry name" value="UVRD_HELICASE_ATP_BIND"/>
    <property type="match status" value="1"/>
</dbReference>
<dbReference type="InterPro" id="IPR022161">
    <property type="entry name" value="Helicase_IV_N"/>
</dbReference>
<dbReference type="GO" id="GO:0005524">
    <property type="term" value="F:ATP binding"/>
    <property type="evidence" value="ECO:0007669"/>
    <property type="project" value="UniProtKB-UniRule"/>
</dbReference>
<evidence type="ECO:0000256" key="6">
    <source>
        <dbReference type="ARBA" id="ARBA00023235"/>
    </source>
</evidence>
<dbReference type="Gene3D" id="3.40.50.300">
    <property type="entry name" value="P-loop containing nucleotide triphosphate hydrolases"/>
    <property type="match status" value="2"/>
</dbReference>
<evidence type="ECO:0000313" key="12">
    <source>
        <dbReference type="EMBL" id="STQ79833.1"/>
    </source>
</evidence>
<evidence type="ECO:0000256" key="5">
    <source>
        <dbReference type="ARBA" id="ARBA00022840"/>
    </source>
</evidence>
<keyword evidence="2 10" id="KW-0547">Nucleotide-binding</keyword>
<evidence type="ECO:0000313" key="13">
    <source>
        <dbReference type="Proteomes" id="UP000254821"/>
    </source>
</evidence>
<dbReference type="InterPro" id="IPR013986">
    <property type="entry name" value="DExx_box_DNA_helicase_dom_sf"/>
</dbReference>
<dbReference type="PANTHER" id="PTHR11070">
    <property type="entry name" value="UVRD / RECB / PCRA DNA HELICASE FAMILY MEMBER"/>
    <property type="match status" value="1"/>
</dbReference>
<dbReference type="PANTHER" id="PTHR11070:SF63">
    <property type="entry name" value="DNA HELICASE IV"/>
    <property type="match status" value="1"/>
</dbReference>
<dbReference type="NCBIfam" id="NF008276">
    <property type="entry name" value="PRK11054.1"/>
    <property type="match status" value="1"/>
</dbReference>
<dbReference type="CDD" id="cd17932">
    <property type="entry name" value="DEXQc_UvrD"/>
    <property type="match status" value="1"/>
</dbReference>
<keyword evidence="6" id="KW-0413">Isomerase</keyword>
<evidence type="ECO:0000256" key="7">
    <source>
        <dbReference type="ARBA" id="ARBA00034617"/>
    </source>
</evidence>
<evidence type="ECO:0000256" key="3">
    <source>
        <dbReference type="ARBA" id="ARBA00022801"/>
    </source>
</evidence>
<feature type="domain" description="UvrD-like helicase ATP-binding" evidence="11">
    <location>
        <begin position="245"/>
        <end position="555"/>
    </location>
</feature>
<dbReference type="GO" id="GO:0000725">
    <property type="term" value="P:recombinational repair"/>
    <property type="evidence" value="ECO:0007669"/>
    <property type="project" value="TreeGrafter"/>
</dbReference>
<dbReference type="GO" id="GO:0005829">
    <property type="term" value="C:cytosol"/>
    <property type="evidence" value="ECO:0007669"/>
    <property type="project" value="TreeGrafter"/>
</dbReference>
<feature type="binding site" evidence="10">
    <location>
        <begin position="266"/>
        <end position="273"/>
    </location>
    <ligand>
        <name>ATP</name>
        <dbReference type="ChEBI" id="CHEBI:30616"/>
    </ligand>
</feature>
<dbReference type="InterPro" id="IPR014017">
    <property type="entry name" value="DNA_helicase_UvrD-like_C"/>
</dbReference>
<dbReference type="Proteomes" id="UP000254821">
    <property type="component" value="Unassembled WGS sequence"/>
</dbReference>
<protein>
    <recommendedName>
        <fullName evidence="8">DNA 3'-5' helicase</fullName>
        <ecNumber evidence="8">5.6.2.4</ecNumber>
    </recommendedName>
</protein>
<dbReference type="InterPro" id="IPR014016">
    <property type="entry name" value="UvrD-like_ATP-bd"/>
</dbReference>
<dbReference type="Pfam" id="PF13361">
    <property type="entry name" value="UvrD_C"/>
    <property type="match status" value="1"/>
</dbReference>
<comment type="catalytic activity">
    <reaction evidence="7">
        <text>Couples ATP hydrolysis with the unwinding of duplex DNA by translocating in the 3'-5' direction.</text>
        <dbReference type="EC" id="5.6.2.4"/>
    </reaction>
</comment>
<dbReference type="FunFam" id="3.40.50.300:FF:000975">
    <property type="entry name" value="DNA helicase"/>
    <property type="match status" value="1"/>
</dbReference>
<sequence length="734" mass="84686">MTFSDIHLLYPQRKRGKIHKDKRHNAGSRYVAGTQVNYSDTEERKYSGETMELRATKMGQHLAQHPYNRVRLLNAGVEVSGDRHEYLIPFNQLVAIHCKRGIVWGELEFELPEAKVVRLHGTDWQETQRFYHHLQQSWQAWSDEMAQISADVLSAQVTELEQLNQQDRWLKRSELTDICTMIKGCFAAIPLPQQRLEEFDSCRERYRYCLKWLNYGLKMVDERNQQWTTRMLSEHAEFFEQVESQPLNSSQAQAVVNGENGVLVLAGAGSGKTSVLVARAGWLLLRKEATPEQILLLAFGRKAAEEMNDRIKERLHTADIQAKTFHALALQIINHTGKKTINISKLEGDAQARQKLLVKTWQQECAAKKAQAKGWRQWLTEDLDWQVDEENYWQDKKLAMRLAPKLERWVGLMREHGGSQAQMIEDAPEEIRDLFQKRIRLMAPLLKAWKTALKDEGAVDFPGLIQQAIAVLDKGRFISPWKHILVDEFQDISPQRARLLEALRKQNSRTNLFAVGDDWQAIYRFSGAELTLTTAFTQHFGDSDRRELDTTYRFNRRIGEIANGFIQQNPHQLRKSLNSLSEGPKKAVTILPQERLEDLLNKLSGYVKPEERILILARYRYLKPDVLDKAATRWPKLNIEFTTIHASKGQQADYVIILGLQEGKDGFPATTGESVIEQVLLPQSEDFPDAEERRLLYVALTRARHQVWLMQDVDKPSVFVDQLKRLGAAVQRKP</sequence>
<keyword evidence="4 10" id="KW-0347">Helicase</keyword>
<evidence type="ECO:0000256" key="4">
    <source>
        <dbReference type="ARBA" id="ARBA00022806"/>
    </source>
</evidence>
<evidence type="ECO:0000256" key="1">
    <source>
        <dbReference type="ARBA" id="ARBA00009922"/>
    </source>
</evidence>
<proteinExistence type="inferred from homology"/>
<reference evidence="12 13" key="1">
    <citation type="submission" date="2018-06" db="EMBL/GenBank/DDBJ databases">
        <authorList>
            <consortium name="Pathogen Informatics"/>
            <person name="Doyle S."/>
        </authorList>
    </citation>
    <scope>NUCLEOTIDE SEQUENCE [LARGE SCALE GENOMIC DNA]</scope>
    <source>
        <strain evidence="12 13">NCTC8105</strain>
    </source>
</reference>
<name>A0A377PKI2_HAFAL</name>
<dbReference type="Pfam" id="PF00580">
    <property type="entry name" value="UvrD-helicase"/>
    <property type="match status" value="1"/>
</dbReference>
<dbReference type="GO" id="GO:0016887">
    <property type="term" value="F:ATP hydrolysis activity"/>
    <property type="evidence" value="ECO:0007669"/>
    <property type="project" value="RHEA"/>
</dbReference>
<dbReference type="InterPro" id="IPR027417">
    <property type="entry name" value="P-loop_NTPase"/>
</dbReference>
<dbReference type="SUPFAM" id="SSF52540">
    <property type="entry name" value="P-loop containing nucleoside triphosphate hydrolases"/>
    <property type="match status" value="1"/>
</dbReference>
<dbReference type="Pfam" id="PF12462">
    <property type="entry name" value="Helicase_IV_N"/>
    <property type="match status" value="1"/>
</dbReference>
<gene>
    <name evidence="12" type="primary">helD</name>
    <name evidence="12" type="ORF">NCTC8105_01930</name>
</gene>
<dbReference type="InterPro" id="IPR000212">
    <property type="entry name" value="DNA_helicase_UvrD/REP"/>
</dbReference>
<comment type="catalytic activity">
    <reaction evidence="9">
        <text>ATP + H2O = ADP + phosphate + H(+)</text>
        <dbReference type="Rhea" id="RHEA:13065"/>
        <dbReference type="ChEBI" id="CHEBI:15377"/>
        <dbReference type="ChEBI" id="CHEBI:15378"/>
        <dbReference type="ChEBI" id="CHEBI:30616"/>
        <dbReference type="ChEBI" id="CHEBI:43474"/>
        <dbReference type="ChEBI" id="CHEBI:456216"/>
        <dbReference type="EC" id="5.6.2.4"/>
    </reaction>
</comment>
<comment type="similarity">
    <text evidence="1">Belongs to the helicase family. UvrD subfamily.</text>
</comment>
<keyword evidence="3 10" id="KW-0378">Hydrolase</keyword>
<dbReference type="GO" id="GO:0043138">
    <property type="term" value="F:3'-5' DNA helicase activity"/>
    <property type="evidence" value="ECO:0007669"/>
    <property type="project" value="UniProtKB-EC"/>
</dbReference>
<dbReference type="Gene3D" id="1.10.10.160">
    <property type="match status" value="1"/>
</dbReference>
<dbReference type="GO" id="GO:0003677">
    <property type="term" value="F:DNA binding"/>
    <property type="evidence" value="ECO:0007669"/>
    <property type="project" value="InterPro"/>
</dbReference>
<evidence type="ECO:0000256" key="8">
    <source>
        <dbReference type="ARBA" id="ARBA00034808"/>
    </source>
</evidence>